<feature type="region of interest" description="Disordered" evidence="1">
    <location>
        <begin position="1"/>
        <end position="96"/>
    </location>
</feature>
<gene>
    <name evidence="2" type="ORF">AVDCRST_MAG83-1167</name>
</gene>
<feature type="compositionally biased region" description="Basic residues" evidence="1">
    <location>
        <begin position="117"/>
        <end position="136"/>
    </location>
</feature>
<feature type="compositionally biased region" description="Basic residues" evidence="1">
    <location>
        <begin position="1"/>
        <end position="21"/>
    </location>
</feature>
<dbReference type="AlphaFoldDB" id="A0A6J4HST5"/>
<feature type="region of interest" description="Disordered" evidence="1">
    <location>
        <begin position="112"/>
        <end position="136"/>
    </location>
</feature>
<evidence type="ECO:0000256" key="1">
    <source>
        <dbReference type="SAM" id="MobiDB-lite"/>
    </source>
</evidence>
<reference evidence="2" key="1">
    <citation type="submission" date="2020-02" db="EMBL/GenBank/DDBJ databases">
        <authorList>
            <person name="Meier V. D."/>
        </authorList>
    </citation>
    <scope>NUCLEOTIDE SEQUENCE</scope>
    <source>
        <strain evidence="2">AVDCRST_MAG83</strain>
    </source>
</reference>
<protein>
    <submittedName>
        <fullName evidence="2">Uncharacterized protein</fullName>
    </submittedName>
</protein>
<accession>A0A6J4HST5</accession>
<name>A0A6J4HST5_9MICC</name>
<feature type="compositionally biased region" description="Basic residues" evidence="1">
    <location>
        <begin position="73"/>
        <end position="93"/>
    </location>
</feature>
<feature type="compositionally biased region" description="Low complexity" evidence="1">
    <location>
        <begin position="40"/>
        <end position="54"/>
    </location>
</feature>
<sequence>GSARPAARRPGSRRRLRHRAQLRPAPGADRAGRDDPWHRPQPGHAPAGAPAGGAFRVGQRPSGPGGCDDRPARSRRRLRGRPRRTRPVRRRPGHLLPLPHALLERRVGAHAGAQRPGRLRRGGGHAGAHRALRRSRSPGTARLSAWWFRYCRPPVDRRRARAVGPPECLGVRRPYPDQDGPVLSRRGDAAGNL</sequence>
<feature type="non-terminal residue" evidence="2">
    <location>
        <position position="193"/>
    </location>
</feature>
<proteinExistence type="predicted"/>
<evidence type="ECO:0000313" key="2">
    <source>
        <dbReference type="EMBL" id="CAA9232931.1"/>
    </source>
</evidence>
<dbReference type="EMBL" id="CADCTE010000074">
    <property type="protein sequence ID" value="CAA9232931.1"/>
    <property type="molecule type" value="Genomic_DNA"/>
</dbReference>
<feature type="non-terminal residue" evidence="2">
    <location>
        <position position="1"/>
    </location>
</feature>
<organism evidence="2">
    <name type="scientific">uncultured Arthrobacter sp</name>
    <dbReference type="NCBI Taxonomy" id="114050"/>
    <lineage>
        <taxon>Bacteria</taxon>
        <taxon>Bacillati</taxon>
        <taxon>Actinomycetota</taxon>
        <taxon>Actinomycetes</taxon>
        <taxon>Micrococcales</taxon>
        <taxon>Micrococcaceae</taxon>
        <taxon>Arthrobacter</taxon>
        <taxon>environmental samples</taxon>
    </lineage>
</organism>
<feature type="region of interest" description="Disordered" evidence="1">
    <location>
        <begin position="171"/>
        <end position="193"/>
    </location>
</feature>